<evidence type="ECO:0000313" key="4">
    <source>
        <dbReference type="Proteomes" id="UP000756132"/>
    </source>
</evidence>
<feature type="signal peptide" evidence="1">
    <location>
        <begin position="1"/>
        <end position="20"/>
    </location>
</feature>
<dbReference type="EMBL" id="CP090167">
    <property type="protein sequence ID" value="UJO17442.1"/>
    <property type="molecule type" value="Genomic_DNA"/>
</dbReference>
<reference evidence="2" key="1">
    <citation type="submission" date="2016-10" db="EMBL/GenBank/DDBJ databases">
        <title>Novel effectors identified in the apoplast of Cladosporium fulvum-infected tomato.</title>
        <authorList>
            <person name="Mesarich C.H."/>
            <person name="de Wit P.J.G.M."/>
        </authorList>
    </citation>
    <scope>NUCLEOTIDE SEQUENCE</scope>
    <source>
        <strain evidence="2">0WU</strain>
    </source>
</reference>
<sequence length="104" mass="11107">MKLLNYLYTALIVAATHAEAKHGRVKGGGSKGDGETEQEIGTWYCNRGTSGDGRCDATPGVYTFCCMPNKNGEYKYEKEPLNQGYAPDGKTTSCGAGGTIWCAN</sequence>
<dbReference type="EMBL" id="KX943120">
    <property type="protein sequence ID" value="AQA29291.1"/>
    <property type="molecule type" value="Genomic_DNA"/>
</dbReference>
<reference evidence="3" key="3">
    <citation type="journal article" date="2022" name="Microb. Genom.">
        <title>A chromosome-scale genome assembly of the tomato pathogen Cladosporium fulvum reveals a compartmentalized genome architecture and the presence of a dispensable chromosome.</title>
        <authorList>
            <person name="Zaccaron A.Z."/>
            <person name="Chen L.H."/>
            <person name="Samaras A."/>
            <person name="Stergiopoulos I."/>
        </authorList>
    </citation>
    <scope>NUCLEOTIDE SEQUENCE</scope>
    <source>
        <strain evidence="3">Race5_Kim</strain>
    </source>
</reference>
<dbReference type="OrthoDB" id="4954273at2759"/>
<name>A0A1P8YXQ2_PASFU</name>
<dbReference type="Proteomes" id="UP000756132">
    <property type="component" value="Chromosome 5"/>
</dbReference>
<protein>
    <submittedName>
        <fullName evidence="3">Ecp9-8</fullName>
    </submittedName>
    <submittedName>
        <fullName evidence="2">Extracellular protein 9-8</fullName>
    </submittedName>
</protein>
<evidence type="ECO:0000313" key="2">
    <source>
        <dbReference type="EMBL" id="AQA29291.1"/>
    </source>
</evidence>
<feature type="chain" id="PRO_5040573454" evidence="1">
    <location>
        <begin position="21"/>
        <end position="104"/>
    </location>
</feature>
<gene>
    <name evidence="2" type="primary">Ecp9-8</name>
    <name evidence="3" type="ORF">CLAFUR5_06030</name>
</gene>
<keyword evidence="4" id="KW-1185">Reference proteome</keyword>
<keyword evidence="1" id="KW-0732">Signal</keyword>
<evidence type="ECO:0000313" key="3">
    <source>
        <dbReference type="EMBL" id="UJO17442.1"/>
    </source>
</evidence>
<evidence type="ECO:0000256" key="1">
    <source>
        <dbReference type="SAM" id="SignalP"/>
    </source>
</evidence>
<reference evidence="3" key="2">
    <citation type="submission" date="2021-12" db="EMBL/GenBank/DDBJ databases">
        <authorList>
            <person name="Zaccaron A."/>
            <person name="Stergiopoulos I."/>
        </authorList>
    </citation>
    <scope>NUCLEOTIDE SEQUENCE</scope>
    <source>
        <strain evidence="3">Race5_Kim</strain>
    </source>
</reference>
<dbReference type="AlphaFoldDB" id="A0A1P8YXQ2"/>
<proteinExistence type="predicted"/>
<accession>A0A1P8YXQ2</accession>
<organism evidence="2">
    <name type="scientific">Passalora fulva</name>
    <name type="common">Tomato leaf mold</name>
    <name type="synonym">Cladosporium fulvum</name>
    <dbReference type="NCBI Taxonomy" id="5499"/>
    <lineage>
        <taxon>Eukaryota</taxon>
        <taxon>Fungi</taxon>
        <taxon>Dikarya</taxon>
        <taxon>Ascomycota</taxon>
        <taxon>Pezizomycotina</taxon>
        <taxon>Dothideomycetes</taxon>
        <taxon>Dothideomycetidae</taxon>
        <taxon>Mycosphaerellales</taxon>
        <taxon>Mycosphaerellaceae</taxon>
        <taxon>Fulvia</taxon>
    </lineage>
</organism>